<dbReference type="EC" id="2.7.7.18" evidence="10"/>
<dbReference type="PANTHER" id="PTHR39321:SF3">
    <property type="entry name" value="PHOSPHOPANTETHEINE ADENYLYLTRANSFERASE"/>
    <property type="match status" value="1"/>
</dbReference>
<dbReference type="SUPFAM" id="SSF52374">
    <property type="entry name" value="Nucleotidylyl transferase"/>
    <property type="match status" value="1"/>
</dbReference>
<feature type="domain" description="Cytidyltransferase-like" evidence="11">
    <location>
        <begin position="6"/>
        <end position="174"/>
    </location>
</feature>
<dbReference type="Proteomes" id="UP001056429">
    <property type="component" value="Unassembled WGS sequence"/>
</dbReference>
<reference evidence="12" key="2">
    <citation type="submission" date="2021-04" db="EMBL/GenBank/DDBJ databases">
        <authorList>
            <person name="Dong X."/>
        </authorList>
    </citation>
    <scope>NUCLEOTIDE SEQUENCE</scope>
    <source>
        <strain evidence="12">ZWT</strain>
    </source>
</reference>
<dbReference type="InterPro" id="IPR005248">
    <property type="entry name" value="NadD/NMNAT"/>
</dbReference>
<dbReference type="CDD" id="cd02165">
    <property type="entry name" value="NMNAT"/>
    <property type="match status" value="1"/>
</dbReference>
<protein>
    <recommendedName>
        <fullName evidence="10">Probable nicotinate-nucleotide adenylyltransferase</fullName>
        <ecNumber evidence="10">2.7.7.18</ecNumber>
    </recommendedName>
    <alternativeName>
        <fullName evidence="10">Deamido-NAD(+) diphosphorylase</fullName>
    </alternativeName>
    <alternativeName>
        <fullName evidence="10">Deamido-NAD(+) pyrophosphorylase</fullName>
    </alternativeName>
    <alternativeName>
        <fullName evidence="10">Nicotinate mononucleotide adenylyltransferase</fullName>
        <shortName evidence="10">NaMN adenylyltransferase</shortName>
    </alternativeName>
</protein>
<dbReference type="GO" id="GO:0005524">
    <property type="term" value="F:ATP binding"/>
    <property type="evidence" value="ECO:0007669"/>
    <property type="project" value="UniProtKB-KW"/>
</dbReference>
<dbReference type="GO" id="GO:0009435">
    <property type="term" value="P:NAD+ biosynthetic process"/>
    <property type="evidence" value="ECO:0007669"/>
    <property type="project" value="UniProtKB-UniRule"/>
</dbReference>
<keyword evidence="13" id="KW-1185">Reference proteome</keyword>
<proteinExistence type="inferred from homology"/>
<evidence type="ECO:0000256" key="6">
    <source>
        <dbReference type="ARBA" id="ARBA00022741"/>
    </source>
</evidence>
<dbReference type="Pfam" id="PF01467">
    <property type="entry name" value="CTP_transf_like"/>
    <property type="match status" value="1"/>
</dbReference>
<dbReference type="InterPro" id="IPR014729">
    <property type="entry name" value="Rossmann-like_a/b/a_fold"/>
</dbReference>
<comment type="catalytic activity">
    <reaction evidence="9 10">
        <text>nicotinate beta-D-ribonucleotide + ATP + H(+) = deamido-NAD(+) + diphosphate</text>
        <dbReference type="Rhea" id="RHEA:22860"/>
        <dbReference type="ChEBI" id="CHEBI:15378"/>
        <dbReference type="ChEBI" id="CHEBI:30616"/>
        <dbReference type="ChEBI" id="CHEBI:33019"/>
        <dbReference type="ChEBI" id="CHEBI:57502"/>
        <dbReference type="ChEBI" id="CHEBI:58437"/>
        <dbReference type="EC" id="2.7.7.18"/>
    </reaction>
</comment>
<evidence type="ECO:0000256" key="1">
    <source>
        <dbReference type="ARBA" id="ARBA00002324"/>
    </source>
</evidence>
<evidence type="ECO:0000256" key="5">
    <source>
        <dbReference type="ARBA" id="ARBA00022695"/>
    </source>
</evidence>
<reference evidence="12" key="1">
    <citation type="journal article" date="2021" name="mSystems">
        <title>Bacteria and Archaea Synergistically Convert Glycine Betaine to Biogenic Methane in the Formosa Cold Seep of the South China Sea.</title>
        <authorList>
            <person name="Li L."/>
            <person name="Zhang W."/>
            <person name="Zhang S."/>
            <person name="Song L."/>
            <person name="Sun Q."/>
            <person name="Zhang H."/>
            <person name="Xiang H."/>
            <person name="Dong X."/>
        </authorList>
    </citation>
    <scope>NUCLEOTIDE SEQUENCE</scope>
    <source>
        <strain evidence="12">ZWT</strain>
    </source>
</reference>
<dbReference type="Gene3D" id="3.40.50.620">
    <property type="entry name" value="HUPs"/>
    <property type="match status" value="1"/>
</dbReference>
<comment type="function">
    <text evidence="1 10">Catalyzes the reversible adenylation of nicotinate mononucleotide (NaMN) to nicotinic acid adenine dinucleotide (NaAD).</text>
</comment>
<dbReference type="NCBIfam" id="TIGR00125">
    <property type="entry name" value="cyt_tran_rel"/>
    <property type="match status" value="1"/>
</dbReference>
<organism evidence="12 13">
    <name type="scientific">Oceanirhabdus seepicola</name>
    <dbReference type="NCBI Taxonomy" id="2828781"/>
    <lineage>
        <taxon>Bacteria</taxon>
        <taxon>Bacillati</taxon>
        <taxon>Bacillota</taxon>
        <taxon>Clostridia</taxon>
        <taxon>Eubacteriales</taxon>
        <taxon>Clostridiaceae</taxon>
        <taxon>Oceanirhabdus</taxon>
    </lineage>
</organism>
<dbReference type="EMBL" id="JAGSOJ010000002">
    <property type="protein sequence ID" value="MCM1990740.1"/>
    <property type="molecule type" value="Genomic_DNA"/>
</dbReference>
<evidence type="ECO:0000256" key="9">
    <source>
        <dbReference type="ARBA" id="ARBA00048721"/>
    </source>
</evidence>
<dbReference type="NCBIfam" id="NF000840">
    <property type="entry name" value="PRK00071.1-3"/>
    <property type="match status" value="1"/>
</dbReference>
<keyword evidence="7 10" id="KW-0067">ATP-binding</keyword>
<evidence type="ECO:0000313" key="12">
    <source>
        <dbReference type="EMBL" id="MCM1990740.1"/>
    </source>
</evidence>
<comment type="caution">
    <text evidence="12">The sequence shown here is derived from an EMBL/GenBank/DDBJ whole genome shotgun (WGS) entry which is preliminary data.</text>
</comment>
<evidence type="ECO:0000259" key="11">
    <source>
        <dbReference type="Pfam" id="PF01467"/>
    </source>
</evidence>
<dbReference type="RefSeq" id="WP_250859832.1">
    <property type="nucleotide sequence ID" value="NZ_JAGSOJ010000002.1"/>
</dbReference>
<gene>
    <name evidence="10 12" type="primary">nadD</name>
    <name evidence="12" type="ORF">KDK92_13495</name>
</gene>
<keyword evidence="6 10" id="KW-0547">Nucleotide-binding</keyword>
<keyword evidence="3 10" id="KW-0662">Pyridine nucleotide biosynthesis</keyword>
<evidence type="ECO:0000256" key="4">
    <source>
        <dbReference type="ARBA" id="ARBA00022679"/>
    </source>
</evidence>
<dbReference type="GO" id="GO:0004515">
    <property type="term" value="F:nicotinate-nucleotide adenylyltransferase activity"/>
    <property type="evidence" value="ECO:0007669"/>
    <property type="project" value="UniProtKB-UniRule"/>
</dbReference>
<dbReference type="InterPro" id="IPR004821">
    <property type="entry name" value="Cyt_trans-like"/>
</dbReference>
<accession>A0A9J6P2X7</accession>
<evidence type="ECO:0000256" key="10">
    <source>
        <dbReference type="HAMAP-Rule" id="MF_00244"/>
    </source>
</evidence>
<comment type="similarity">
    <text evidence="10">Belongs to the NadD family.</text>
</comment>
<dbReference type="AlphaFoldDB" id="A0A9J6P2X7"/>
<evidence type="ECO:0000256" key="2">
    <source>
        <dbReference type="ARBA" id="ARBA00005019"/>
    </source>
</evidence>
<keyword evidence="5 10" id="KW-0548">Nucleotidyltransferase</keyword>
<dbReference type="PANTHER" id="PTHR39321">
    <property type="entry name" value="NICOTINATE-NUCLEOTIDE ADENYLYLTRANSFERASE-RELATED"/>
    <property type="match status" value="1"/>
</dbReference>
<name>A0A9J6P2X7_9CLOT</name>
<dbReference type="NCBIfam" id="TIGR00482">
    <property type="entry name" value="nicotinate (nicotinamide) nucleotide adenylyltransferase"/>
    <property type="match status" value="1"/>
</dbReference>
<evidence type="ECO:0000313" key="13">
    <source>
        <dbReference type="Proteomes" id="UP001056429"/>
    </source>
</evidence>
<evidence type="ECO:0000256" key="3">
    <source>
        <dbReference type="ARBA" id="ARBA00022642"/>
    </source>
</evidence>
<sequence length="203" mass="23937">MYRKAIFGGTFDPIHNGHINIAYEALEKLNLDEIIFMPSGDPPHKADKNITDGLLRLEMTRMVVECNEKFSVSDYEIKKKGKSYTYETMKYFSETHKDTQWYFIAGLDSLMYIHEWAKPEKIFEKCKVIILVRSGFNNHEVMERKEKIEKAYGTEIVLLDIPRLDISSTNIRNRLKGDRYCGHLMPREVEYFVKSVGLYKYER</sequence>
<keyword evidence="4 10" id="KW-0808">Transferase</keyword>
<comment type="pathway">
    <text evidence="2 10">Cofactor biosynthesis; NAD(+) biosynthesis; deamido-NAD(+) from nicotinate D-ribonucleotide: step 1/1.</text>
</comment>
<evidence type="ECO:0000256" key="8">
    <source>
        <dbReference type="ARBA" id="ARBA00023027"/>
    </source>
</evidence>
<evidence type="ECO:0000256" key="7">
    <source>
        <dbReference type="ARBA" id="ARBA00022840"/>
    </source>
</evidence>
<keyword evidence="8 10" id="KW-0520">NAD</keyword>
<dbReference type="HAMAP" id="MF_00244">
    <property type="entry name" value="NaMN_adenylyltr"/>
    <property type="match status" value="1"/>
</dbReference>